<feature type="compositionally biased region" description="Basic and acidic residues" evidence="2">
    <location>
        <begin position="1"/>
        <end position="11"/>
    </location>
</feature>
<organism evidence="4 5">
    <name type="scientific">Thermogemmatispora tikiterensis</name>
    <dbReference type="NCBI Taxonomy" id="1825093"/>
    <lineage>
        <taxon>Bacteria</taxon>
        <taxon>Bacillati</taxon>
        <taxon>Chloroflexota</taxon>
        <taxon>Ktedonobacteria</taxon>
        <taxon>Thermogemmatisporales</taxon>
        <taxon>Thermogemmatisporaceae</taxon>
        <taxon>Thermogemmatispora</taxon>
    </lineage>
</organism>
<keyword evidence="5" id="KW-1185">Reference proteome</keyword>
<dbReference type="Proteomes" id="UP000248706">
    <property type="component" value="Unassembled WGS sequence"/>
</dbReference>
<comment type="caution">
    <text evidence="4">The sequence shown here is derived from an EMBL/GenBank/DDBJ whole genome shotgun (WGS) entry which is preliminary data.</text>
</comment>
<sequence>MTRSSEERPPEQRTPALDESQHSANQHEAASASMLKSWSASQNREINLAQTRNLQRQLVLLREENKRLRTELAEQRAELERLVAAYNAQQASFDEELAALKEGHQQQIEQYQAHLRDMLAENRHLQAEKQILQGQYKDLQRNFQQAVEEEAHKMIAEAANTIIMRPDHVPSLFQDVKKTIELKVRQEEDEQAAAALYLIRDAQRRARQLEEELAHERQQIASERQQLLQMQQSIREQAELRYKTLVSHLGGRWSLAVTLSVLLLIVPLPVLQSLFYFVLHFPAMVSLYVPILICLVLITIFARLRVAMATYYSSAPRKSSTTKT</sequence>
<reference evidence="4 5" key="1">
    <citation type="submission" date="2016-08" db="EMBL/GenBank/DDBJ databases">
        <title>Analysis of Carbohydrate Active Enzymes in Thermogemmatispora T81 Reveals Carbohydrate Degradation Ability.</title>
        <authorList>
            <person name="Tomazini A."/>
            <person name="Lal S."/>
            <person name="Stott M."/>
            <person name="Henrissat B."/>
            <person name="Polikarpov I."/>
            <person name="Sparling R."/>
            <person name="Levin D.B."/>
        </authorList>
    </citation>
    <scope>NUCLEOTIDE SEQUENCE [LARGE SCALE GENOMIC DNA]</scope>
    <source>
        <strain evidence="4 5">T81</strain>
    </source>
</reference>
<evidence type="ECO:0000313" key="5">
    <source>
        <dbReference type="Proteomes" id="UP000248706"/>
    </source>
</evidence>
<keyword evidence="1" id="KW-0175">Coiled coil</keyword>
<keyword evidence="3" id="KW-1133">Transmembrane helix</keyword>
<feature type="region of interest" description="Disordered" evidence="2">
    <location>
        <begin position="1"/>
        <end position="36"/>
    </location>
</feature>
<feature type="coiled-coil region" evidence="1">
    <location>
        <begin position="192"/>
        <end position="233"/>
    </location>
</feature>
<name>A0A328VB89_9CHLR</name>
<evidence type="ECO:0000313" key="4">
    <source>
        <dbReference type="EMBL" id="RAQ94918.1"/>
    </source>
</evidence>
<feature type="compositionally biased region" description="Polar residues" evidence="2">
    <location>
        <begin position="22"/>
        <end position="36"/>
    </location>
</feature>
<feature type="coiled-coil region" evidence="1">
    <location>
        <begin position="51"/>
        <end position="149"/>
    </location>
</feature>
<keyword evidence="3" id="KW-0812">Transmembrane</keyword>
<keyword evidence="3" id="KW-0472">Membrane</keyword>
<protein>
    <submittedName>
        <fullName evidence="4">Uncharacterized protein</fullName>
    </submittedName>
</protein>
<dbReference type="EMBL" id="MCIF01000002">
    <property type="protein sequence ID" value="RAQ94918.1"/>
    <property type="molecule type" value="Genomic_DNA"/>
</dbReference>
<dbReference type="RefSeq" id="WP_112427213.1">
    <property type="nucleotide sequence ID" value="NZ_MCIF01000002.1"/>
</dbReference>
<dbReference type="OrthoDB" id="153748at2"/>
<feature type="transmembrane region" description="Helical" evidence="3">
    <location>
        <begin position="253"/>
        <end position="279"/>
    </location>
</feature>
<feature type="transmembrane region" description="Helical" evidence="3">
    <location>
        <begin position="285"/>
        <end position="304"/>
    </location>
</feature>
<dbReference type="AlphaFoldDB" id="A0A328VB89"/>
<gene>
    <name evidence="4" type="ORF">A4R35_05180</name>
</gene>
<accession>A0A328VB89</accession>
<evidence type="ECO:0000256" key="3">
    <source>
        <dbReference type="SAM" id="Phobius"/>
    </source>
</evidence>
<proteinExistence type="predicted"/>
<evidence type="ECO:0000256" key="2">
    <source>
        <dbReference type="SAM" id="MobiDB-lite"/>
    </source>
</evidence>
<evidence type="ECO:0000256" key="1">
    <source>
        <dbReference type="SAM" id="Coils"/>
    </source>
</evidence>